<dbReference type="Gene3D" id="3.10.510.10">
    <property type="entry name" value="NE1680-like"/>
    <property type="match status" value="1"/>
</dbReference>
<gene>
    <name evidence="1" type="ORF">M3P09_02655</name>
</gene>
<protein>
    <submittedName>
        <fullName evidence="1">DUF2024 family protein</fullName>
    </submittedName>
</protein>
<accession>A0ABT0QA72</accession>
<dbReference type="RefSeq" id="WP_099564756.1">
    <property type="nucleotide sequence ID" value="NZ_JAMFLZ010000001.1"/>
</dbReference>
<dbReference type="InterPro" id="IPR018592">
    <property type="entry name" value="DUF2024"/>
</dbReference>
<reference evidence="1" key="1">
    <citation type="submission" date="2022-05" db="EMBL/GenBank/DDBJ databases">
        <authorList>
            <person name="Park J.-S."/>
        </authorList>
    </citation>
    <scope>NUCLEOTIDE SEQUENCE</scope>
    <source>
        <strain evidence="1">2012CJ34-3</strain>
    </source>
</reference>
<organism evidence="1 2">
    <name type="scientific">Jejuia spongiicola</name>
    <dbReference type="NCBI Taxonomy" id="2942207"/>
    <lineage>
        <taxon>Bacteria</taxon>
        <taxon>Pseudomonadati</taxon>
        <taxon>Bacteroidota</taxon>
        <taxon>Flavobacteriia</taxon>
        <taxon>Flavobacteriales</taxon>
        <taxon>Flavobacteriaceae</taxon>
        <taxon>Jejuia</taxon>
    </lineage>
</organism>
<dbReference type="EMBL" id="JAMFLZ010000001">
    <property type="protein sequence ID" value="MCL6293877.1"/>
    <property type="molecule type" value="Genomic_DNA"/>
</dbReference>
<comment type="caution">
    <text evidence="1">The sequence shown here is derived from an EMBL/GenBank/DDBJ whole genome shotgun (WGS) entry which is preliminary data.</text>
</comment>
<name>A0ABT0QA72_9FLAO</name>
<evidence type="ECO:0000313" key="2">
    <source>
        <dbReference type="Proteomes" id="UP001165381"/>
    </source>
</evidence>
<dbReference type="SUPFAM" id="SSF160766">
    <property type="entry name" value="NE1680-like"/>
    <property type="match status" value="1"/>
</dbReference>
<proteinExistence type="predicted"/>
<sequence>MKVSVWDTYVKRENGKLMHFDILVPNKLNDEQIILNFGTTYLESKTFKTERISSKICKFCHIEQATDAIINDIKNKGFSIIEMENCD</sequence>
<dbReference type="Pfam" id="PF09630">
    <property type="entry name" value="DUF2024"/>
    <property type="match status" value="1"/>
</dbReference>
<evidence type="ECO:0000313" key="1">
    <source>
        <dbReference type="EMBL" id="MCL6293877.1"/>
    </source>
</evidence>
<dbReference type="InterPro" id="IPR023122">
    <property type="entry name" value="NE1680-like_sf"/>
</dbReference>
<dbReference type="Proteomes" id="UP001165381">
    <property type="component" value="Unassembled WGS sequence"/>
</dbReference>
<keyword evidence="2" id="KW-1185">Reference proteome</keyword>